<dbReference type="AlphaFoldDB" id="A0A6J1RCJ7"/>
<evidence type="ECO:0000313" key="4">
    <source>
        <dbReference type="RefSeq" id="XP_024892507.1"/>
    </source>
</evidence>
<proteinExistence type="predicted"/>
<feature type="chain" id="PRO_5026975622" evidence="2">
    <location>
        <begin position="21"/>
        <end position="83"/>
    </location>
</feature>
<accession>A0A6J1RCJ7</accession>
<organism evidence="3 4">
    <name type="scientific">Temnothorax curvispinosus</name>
    <dbReference type="NCBI Taxonomy" id="300111"/>
    <lineage>
        <taxon>Eukaryota</taxon>
        <taxon>Metazoa</taxon>
        <taxon>Ecdysozoa</taxon>
        <taxon>Arthropoda</taxon>
        <taxon>Hexapoda</taxon>
        <taxon>Insecta</taxon>
        <taxon>Pterygota</taxon>
        <taxon>Neoptera</taxon>
        <taxon>Endopterygota</taxon>
        <taxon>Hymenoptera</taxon>
        <taxon>Apocrita</taxon>
        <taxon>Aculeata</taxon>
        <taxon>Formicoidea</taxon>
        <taxon>Formicidae</taxon>
        <taxon>Myrmicinae</taxon>
        <taxon>Temnothorax</taxon>
    </lineage>
</organism>
<dbReference type="RefSeq" id="XP_024892507.1">
    <property type="nucleotide sequence ID" value="XM_025036739.1"/>
</dbReference>
<name>A0A6J1RCJ7_9HYME</name>
<dbReference type="PROSITE" id="PS51257">
    <property type="entry name" value="PROKAR_LIPOPROTEIN"/>
    <property type="match status" value="1"/>
</dbReference>
<evidence type="ECO:0000256" key="2">
    <source>
        <dbReference type="SAM" id="SignalP"/>
    </source>
</evidence>
<evidence type="ECO:0000313" key="3">
    <source>
        <dbReference type="Proteomes" id="UP000504618"/>
    </source>
</evidence>
<sequence length="83" mass="8507">MGKFIVLLCFTLLAITSVMGCKPPGQPCSSDADCCAEFVCNPWAGRCTKGPPGTGNAKPGGPWGVGGPGTDVEWPQNEPTPAQ</sequence>
<dbReference type="GeneID" id="112467862"/>
<keyword evidence="2" id="KW-0732">Signal</keyword>
<dbReference type="Proteomes" id="UP000504618">
    <property type="component" value="Unplaced"/>
</dbReference>
<gene>
    <name evidence="4" type="primary">LOC112467862</name>
</gene>
<feature type="signal peptide" evidence="2">
    <location>
        <begin position="1"/>
        <end position="20"/>
    </location>
</feature>
<dbReference type="OrthoDB" id="7553093at2759"/>
<keyword evidence="3" id="KW-1185">Reference proteome</keyword>
<feature type="region of interest" description="Disordered" evidence="1">
    <location>
        <begin position="50"/>
        <end position="83"/>
    </location>
</feature>
<reference evidence="4" key="1">
    <citation type="submission" date="2025-08" db="UniProtKB">
        <authorList>
            <consortium name="RefSeq"/>
        </authorList>
    </citation>
    <scope>IDENTIFICATION</scope>
    <source>
        <tissue evidence="4">Whole body</tissue>
    </source>
</reference>
<protein>
    <submittedName>
        <fullName evidence="4">Uncharacterized protein LOC112467862</fullName>
    </submittedName>
</protein>
<evidence type="ECO:0000256" key="1">
    <source>
        <dbReference type="SAM" id="MobiDB-lite"/>
    </source>
</evidence>